<gene>
    <name evidence="1" type="ORF">F4556_002362</name>
</gene>
<dbReference type="Proteomes" id="UP000573327">
    <property type="component" value="Unassembled WGS sequence"/>
</dbReference>
<protein>
    <recommendedName>
        <fullName evidence="3">HK97 gp10 family phage protein</fullName>
    </recommendedName>
</protein>
<evidence type="ECO:0000313" key="1">
    <source>
        <dbReference type="EMBL" id="MBB4946827.1"/>
    </source>
</evidence>
<evidence type="ECO:0008006" key="3">
    <source>
        <dbReference type="Google" id="ProtNLM"/>
    </source>
</evidence>
<organism evidence="1 2">
    <name type="scientific">Kitasatospora gansuensis</name>
    <dbReference type="NCBI Taxonomy" id="258050"/>
    <lineage>
        <taxon>Bacteria</taxon>
        <taxon>Bacillati</taxon>
        <taxon>Actinomycetota</taxon>
        <taxon>Actinomycetes</taxon>
        <taxon>Kitasatosporales</taxon>
        <taxon>Streptomycetaceae</taxon>
        <taxon>Kitasatospora</taxon>
    </lineage>
</organism>
<accession>A0A7W7WGH9</accession>
<comment type="caution">
    <text evidence="1">The sequence shown here is derived from an EMBL/GenBank/DDBJ whole genome shotgun (WGS) entry which is preliminary data.</text>
</comment>
<name>A0A7W7WGH9_9ACTN</name>
<sequence length="127" mass="13290">MTADISELGILAARIARAGAEVEREAAAVVSRGALNIKNDWRANAARSAGRHARLYPSTIGYDLHVLPGGGARAVIGPDKDLPQGPLGNILEYGTARQAGHNDGGRALTTEEPRFLAQVARLGGELL</sequence>
<keyword evidence="2" id="KW-1185">Reference proteome</keyword>
<dbReference type="EMBL" id="JACHJR010000001">
    <property type="protein sequence ID" value="MBB4946827.1"/>
    <property type="molecule type" value="Genomic_DNA"/>
</dbReference>
<dbReference type="RefSeq" id="WP_184914086.1">
    <property type="nucleotide sequence ID" value="NZ_JACHJR010000001.1"/>
</dbReference>
<dbReference type="AlphaFoldDB" id="A0A7W7WGH9"/>
<evidence type="ECO:0000313" key="2">
    <source>
        <dbReference type="Proteomes" id="UP000573327"/>
    </source>
</evidence>
<proteinExistence type="predicted"/>
<reference evidence="1 2" key="1">
    <citation type="submission" date="2020-08" db="EMBL/GenBank/DDBJ databases">
        <title>Sequencing the genomes of 1000 actinobacteria strains.</title>
        <authorList>
            <person name="Klenk H.-P."/>
        </authorList>
    </citation>
    <scope>NUCLEOTIDE SEQUENCE [LARGE SCALE GENOMIC DNA]</scope>
    <source>
        <strain evidence="1 2">DSM 44786</strain>
    </source>
</reference>